<evidence type="ECO:0000259" key="8">
    <source>
        <dbReference type="PROSITE" id="PS50071"/>
    </source>
</evidence>
<evidence type="ECO:0000256" key="7">
    <source>
        <dbReference type="SAM" id="MobiDB-lite"/>
    </source>
</evidence>
<feature type="compositionally biased region" description="Low complexity" evidence="7">
    <location>
        <begin position="30"/>
        <end position="52"/>
    </location>
</feature>
<dbReference type="SMART" id="SM00389">
    <property type="entry name" value="HOX"/>
    <property type="match status" value="1"/>
</dbReference>
<dbReference type="PANTHER" id="PTHR45664:SF12">
    <property type="entry name" value="PANCREAS_DUODENUM HOMEOBOX PROTEIN 1"/>
    <property type="match status" value="1"/>
</dbReference>
<accession>A0A1I7UXP6</accession>
<dbReference type="InterPro" id="IPR009057">
    <property type="entry name" value="Homeodomain-like_sf"/>
</dbReference>
<dbReference type="Gene3D" id="1.10.10.60">
    <property type="entry name" value="Homeodomain-like"/>
    <property type="match status" value="1"/>
</dbReference>
<feature type="DNA-binding region" description="Homeobox" evidence="5">
    <location>
        <begin position="127"/>
        <end position="186"/>
    </location>
</feature>
<dbReference type="InterPro" id="IPR001356">
    <property type="entry name" value="HD"/>
</dbReference>
<evidence type="ECO:0000313" key="9">
    <source>
        <dbReference type="Proteomes" id="UP000095282"/>
    </source>
</evidence>
<evidence type="ECO:0000256" key="2">
    <source>
        <dbReference type="ARBA" id="ARBA00023125"/>
    </source>
</evidence>
<dbReference type="PANTHER" id="PTHR45664">
    <property type="entry name" value="PROTEIN ZERKNUELLT 1-RELATED"/>
    <property type="match status" value="1"/>
</dbReference>
<evidence type="ECO:0000256" key="3">
    <source>
        <dbReference type="ARBA" id="ARBA00023155"/>
    </source>
</evidence>
<proteinExistence type="predicted"/>
<feature type="region of interest" description="Disordered" evidence="7">
    <location>
        <begin position="30"/>
        <end position="71"/>
    </location>
</feature>
<feature type="domain" description="Homeobox" evidence="8">
    <location>
        <begin position="125"/>
        <end position="185"/>
    </location>
</feature>
<keyword evidence="9" id="KW-1185">Reference proteome</keyword>
<dbReference type="GO" id="GO:0009893">
    <property type="term" value="P:positive regulation of metabolic process"/>
    <property type="evidence" value="ECO:0007669"/>
    <property type="project" value="UniProtKB-ARBA"/>
</dbReference>
<dbReference type="PROSITE" id="PS50071">
    <property type="entry name" value="HOMEOBOX_2"/>
    <property type="match status" value="1"/>
</dbReference>
<evidence type="ECO:0000256" key="4">
    <source>
        <dbReference type="ARBA" id="ARBA00023242"/>
    </source>
</evidence>
<dbReference type="Proteomes" id="UP000095282">
    <property type="component" value="Unplaced"/>
</dbReference>
<keyword evidence="3 5" id="KW-0371">Homeobox</keyword>
<dbReference type="GO" id="GO:0005634">
    <property type="term" value="C:nucleus"/>
    <property type="evidence" value="ECO:0007669"/>
    <property type="project" value="UniProtKB-SubCell"/>
</dbReference>
<dbReference type="GO" id="GO:0000978">
    <property type="term" value="F:RNA polymerase II cis-regulatory region sequence-specific DNA binding"/>
    <property type="evidence" value="ECO:0007669"/>
    <property type="project" value="TreeGrafter"/>
</dbReference>
<comment type="subcellular location">
    <subcellularLocation>
        <location evidence="1 5 6">Nucleus</location>
    </subcellularLocation>
</comment>
<keyword evidence="2 5" id="KW-0238">DNA-binding</keyword>
<dbReference type="AlphaFoldDB" id="A0A1I7UXP6"/>
<protein>
    <submittedName>
        <fullName evidence="10">Homeobox domain-containing protein</fullName>
    </submittedName>
</protein>
<dbReference type="SUPFAM" id="SSF46689">
    <property type="entry name" value="Homeodomain-like"/>
    <property type="match status" value="1"/>
</dbReference>
<name>A0A1I7UXP6_9PELO</name>
<evidence type="ECO:0000313" key="10">
    <source>
        <dbReference type="WBParaSite" id="Csp11.Scaffold630.g20377.t1"/>
    </source>
</evidence>
<dbReference type="WBParaSite" id="Csp11.Scaffold630.g20377.t1">
    <property type="protein sequence ID" value="Csp11.Scaffold630.g20377.t1"/>
    <property type="gene ID" value="Csp11.Scaffold630.g20377"/>
</dbReference>
<dbReference type="CDD" id="cd00086">
    <property type="entry name" value="homeodomain"/>
    <property type="match status" value="1"/>
</dbReference>
<dbReference type="Pfam" id="PF00046">
    <property type="entry name" value="Homeodomain"/>
    <property type="match status" value="1"/>
</dbReference>
<organism evidence="9 10">
    <name type="scientific">Caenorhabditis tropicalis</name>
    <dbReference type="NCBI Taxonomy" id="1561998"/>
    <lineage>
        <taxon>Eukaryota</taxon>
        <taxon>Metazoa</taxon>
        <taxon>Ecdysozoa</taxon>
        <taxon>Nematoda</taxon>
        <taxon>Chromadorea</taxon>
        <taxon>Rhabditida</taxon>
        <taxon>Rhabditina</taxon>
        <taxon>Rhabditomorpha</taxon>
        <taxon>Rhabditoidea</taxon>
        <taxon>Rhabditidae</taxon>
        <taxon>Peloderinae</taxon>
        <taxon>Caenorhabditis</taxon>
    </lineage>
</organism>
<dbReference type="STRING" id="1561998.A0A1I7UXP6"/>
<evidence type="ECO:0000256" key="5">
    <source>
        <dbReference type="PROSITE-ProRule" id="PRU00108"/>
    </source>
</evidence>
<dbReference type="eggNOG" id="KOG0844">
    <property type="taxonomic scope" value="Eukaryota"/>
</dbReference>
<keyword evidence="4 5" id="KW-0539">Nucleus</keyword>
<evidence type="ECO:0000256" key="1">
    <source>
        <dbReference type="ARBA" id="ARBA00004123"/>
    </source>
</evidence>
<sequence>MFSPIGYDYYFLPNSNNSFSQPIAPNPESILLNLTSSNSSESSSNRNSPQSLEESPFQPNNSDFPSQPGVIPDVQLQQNLNICQSMTYPYFNQPAVQNYFLPMLPTNESPPSKNIETKKSSPGPINEKRKRTTFTREQLDKLESEFEKCEWVGNTRRVELTEKIGVSERVIKVWFKNRRAKNKNQIKTECNDRNGH</sequence>
<reference evidence="10" key="1">
    <citation type="submission" date="2016-11" db="UniProtKB">
        <authorList>
            <consortium name="WormBaseParasite"/>
        </authorList>
    </citation>
    <scope>IDENTIFICATION</scope>
</reference>
<evidence type="ECO:0000256" key="6">
    <source>
        <dbReference type="RuleBase" id="RU000682"/>
    </source>
</evidence>
<dbReference type="GO" id="GO:0000981">
    <property type="term" value="F:DNA-binding transcription factor activity, RNA polymerase II-specific"/>
    <property type="evidence" value="ECO:0007669"/>
    <property type="project" value="TreeGrafter"/>
</dbReference>